<evidence type="ECO:0000313" key="4">
    <source>
        <dbReference type="Proteomes" id="UP001141933"/>
    </source>
</evidence>
<organism evidence="3 4">
    <name type="scientific">Phocaeicola acetigenes</name>
    <dbReference type="NCBI Taxonomy" id="3016083"/>
    <lineage>
        <taxon>Bacteria</taxon>
        <taxon>Pseudomonadati</taxon>
        <taxon>Bacteroidota</taxon>
        <taxon>Bacteroidia</taxon>
        <taxon>Bacteroidales</taxon>
        <taxon>Bacteroidaceae</taxon>
        <taxon>Phocaeicola</taxon>
    </lineage>
</organism>
<dbReference type="Pfam" id="PF13568">
    <property type="entry name" value="OMP_b-brl_2"/>
    <property type="match status" value="1"/>
</dbReference>
<evidence type="ECO:0000313" key="3">
    <source>
        <dbReference type="EMBL" id="MCZ8371757.1"/>
    </source>
</evidence>
<gene>
    <name evidence="3" type="ORF">O6P32_03435</name>
</gene>
<keyword evidence="4" id="KW-1185">Reference proteome</keyword>
<dbReference type="EMBL" id="JAPZVM010000002">
    <property type="protein sequence ID" value="MCZ8371757.1"/>
    <property type="molecule type" value="Genomic_DNA"/>
</dbReference>
<dbReference type="InterPro" id="IPR011250">
    <property type="entry name" value="OMP/PagP_B-barrel"/>
</dbReference>
<dbReference type="RefSeq" id="WP_178266775.1">
    <property type="nucleotide sequence ID" value="NZ_JAPZVM010000002.1"/>
</dbReference>
<dbReference type="InterPro" id="IPR025665">
    <property type="entry name" value="Beta-barrel_OMP_2"/>
</dbReference>
<proteinExistence type="predicted"/>
<evidence type="ECO:0000256" key="1">
    <source>
        <dbReference type="SAM" id="SignalP"/>
    </source>
</evidence>
<feature type="signal peptide" evidence="1">
    <location>
        <begin position="1"/>
        <end position="21"/>
    </location>
</feature>
<sequence length="200" mass="21696">MKKFLLTAVLGMFALAGFSQVKWDAKVGMSMTNLTGDMDGDMKIGYNVGVGMDYAFSEDWSLQSGLNFTGKGAKDEGVKVKMNYVELPILAAYKFALGENMKFVVNAGPYLAVGLGGKMTVDGEDGGSVKLFSKEDGAEEALMKRFDLGIQYGIGLEVGEHYLVNLTGQNGFINPLNDKVWGEELSTKNMAFSISVGYRF</sequence>
<name>A0ABT4PFC1_9BACT</name>
<reference evidence="3" key="1">
    <citation type="submission" date="2022-12" db="EMBL/GenBank/DDBJ databases">
        <title>Phocaeicola acetigenes sp. nov., isolated feces from a healthy human.</title>
        <authorList>
            <person name="Do H."/>
            <person name="Ha Y.B."/>
            <person name="Kim J.-S."/>
            <person name="Suh M.K."/>
            <person name="Kim H.S."/>
            <person name="Lee J.-S."/>
        </authorList>
    </citation>
    <scope>NUCLEOTIDE SEQUENCE</scope>
    <source>
        <strain evidence="3">KGMB11183</strain>
    </source>
</reference>
<evidence type="ECO:0000259" key="2">
    <source>
        <dbReference type="Pfam" id="PF13568"/>
    </source>
</evidence>
<protein>
    <submittedName>
        <fullName evidence="3">Porin family protein</fullName>
    </submittedName>
</protein>
<keyword evidence="1" id="KW-0732">Signal</keyword>
<accession>A0ABT4PFC1</accession>
<comment type="caution">
    <text evidence="3">The sequence shown here is derived from an EMBL/GenBank/DDBJ whole genome shotgun (WGS) entry which is preliminary data.</text>
</comment>
<dbReference type="Proteomes" id="UP001141933">
    <property type="component" value="Unassembled WGS sequence"/>
</dbReference>
<feature type="chain" id="PRO_5045171304" evidence="1">
    <location>
        <begin position="22"/>
        <end position="200"/>
    </location>
</feature>
<feature type="domain" description="Outer membrane protein beta-barrel" evidence="2">
    <location>
        <begin position="20"/>
        <end position="173"/>
    </location>
</feature>
<dbReference type="SUPFAM" id="SSF56925">
    <property type="entry name" value="OMPA-like"/>
    <property type="match status" value="1"/>
</dbReference>